<dbReference type="EC" id="5.4.99.25" evidence="5"/>
<dbReference type="GO" id="GO:0160148">
    <property type="term" value="F:tRNA pseudouridine(55) synthase activity"/>
    <property type="evidence" value="ECO:0007669"/>
    <property type="project" value="UniProtKB-EC"/>
</dbReference>
<protein>
    <recommendedName>
        <fullName evidence="5">tRNA pseudouridine synthase B</fullName>
        <ecNumber evidence="5">5.4.99.25</ecNumber>
    </recommendedName>
    <alternativeName>
        <fullName evidence="5">tRNA pseudouridine(55) synthase</fullName>
        <shortName evidence="5">Psi55 synthase</shortName>
    </alternativeName>
    <alternativeName>
        <fullName evidence="5">tRNA pseudouridylate synthase</fullName>
    </alternativeName>
    <alternativeName>
        <fullName evidence="5">tRNA-uridine isomerase</fullName>
    </alternativeName>
</protein>
<reference evidence="8" key="1">
    <citation type="submission" date="2017-09" db="EMBL/GenBank/DDBJ databases">
        <title>Depth-based differentiation of microbial function through sediment-hosted aquifers and enrichment of novel symbionts in the deep terrestrial subsurface.</title>
        <authorList>
            <person name="Probst A.J."/>
            <person name="Ladd B."/>
            <person name="Jarett J.K."/>
            <person name="Geller-Mcgrath D.E."/>
            <person name="Sieber C.M.K."/>
            <person name="Emerson J.B."/>
            <person name="Anantharaman K."/>
            <person name="Thomas B.C."/>
            <person name="Malmstrom R."/>
            <person name="Stieglmeier M."/>
            <person name="Klingl A."/>
            <person name="Woyke T."/>
            <person name="Ryan C.M."/>
            <person name="Banfield J.F."/>
        </authorList>
    </citation>
    <scope>NUCLEOTIDE SEQUENCE [LARGE SCALE GENOMIC DNA]</scope>
</reference>
<dbReference type="SUPFAM" id="SSF55120">
    <property type="entry name" value="Pseudouridine synthase"/>
    <property type="match status" value="1"/>
</dbReference>
<comment type="similarity">
    <text evidence="2 5">Belongs to the pseudouridine synthase TruB family. Type 1 subfamily.</text>
</comment>
<dbReference type="InterPro" id="IPR002501">
    <property type="entry name" value="PsdUridine_synth_N"/>
</dbReference>
<evidence type="ECO:0000256" key="1">
    <source>
        <dbReference type="ARBA" id="ARBA00000385"/>
    </source>
</evidence>
<accession>A0A2M6WHQ9</accession>
<dbReference type="PANTHER" id="PTHR13767">
    <property type="entry name" value="TRNA-PSEUDOURIDINE SYNTHASE"/>
    <property type="match status" value="1"/>
</dbReference>
<dbReference type="Proteomes" id="UP000228635">
    <property type="component" value="Unassembled WGS sequence"/>
</dbReference>
<dbReference type="Gene3D" id="3.30.2350.10">
    <property type="entry name" value="Pseudouridine synthase"/>
    <property type="match status" value="1"/>
</dbReference>
<keyword evidence="4 5" id="KW-0413">Isomerase</keyword>
<dbReference type="GO" id="GO:0003723">
    <property type="term" value="F:RNA binding"/>
    <property type="evidence" value="ECO:0007669"/>
    <property type="project" value="InterPro"/>
</dbReference>
<feature type="active site" description="Nucleophile" evidence="5">
    <location>
        <position position="44"/>
    </location>
</feature>
<dbReference type="InterPro" id="IPR014780">
    <property type="entry name" value="tRNA_psdUridine_synth_TruB"/>
</dbReference>
<comment type="catalytic activity">
    <reaction evidence="1 5">
        <text>uridine(55) in tRNA = pseudouridine(55) in tRNA</text>
        <dbReference type="Rhea" id="RHEA:42532"/>
        <dbReference type="Rhea" id="RHEA-COMP:10101"/>
        <dbReference type="Rhea" id="RHEA-COMP:10102"/>
        <dbReference type="ChEBI" id="CHEBI:65314"/>
        <dbReference type="ChEBI" id="CHEBI:65315"/>
        <dbReference type="EC" id="5.4.99.25"/>
    </reaction>
</comment>
<evidence type="ECO:0000256" key="4">
    <source>
        <dbReference type="ARBA" id="ARBA00023235"/>
    </source>
</evidence>
<dbReference type="InterPro" id="IPR020103">
    <property type="entry name" value="PsdUridine_synth_cat_dom_sf"/>
</dbReference>
<evidence type="ECO:0000256" key="3">
    <source>
        <dbReference type="ARBA" id="ARBA00022694"/>
    </source>
</evidence>
<evidence type="ECO:0000256" key="2">
    <source>
        <dbReference type="ARBA" id="ARBA00005642"/>
    </source>
</evidence>
<sequence>MRKIDTKKNIILIDKPKGITSFDIIRKLRHTLNIKKMGHAGTLDPLATGLMIIGLRDGTKDLHRYIKLPKMYEAEILLGKRTTTGDLEGERIEEQEVQSIDNQELETVLEGMVGAITLQVPLFSAVKIKGKPLYKRARDGEDIEPPEKEMEVLWIKLHSHHSEGSYYVLNIELEVASGTYIRSIAEEIGKRLGVPATLKNLRRTKIGDFKIEDAYKF</sequence>
<name>A0A2M6WHQ9_9BACT</name>
<dbReference type="GO" id="GO:1990481">
    <property type="term" value="P:mRNA pseudouridine synthesis"/>
    <property type="evidence" value="ECO:0007669"/>
    <property type="project" value="TreeGrafter"/>
</dbReference>
<evidence type="ECO:0000256" key="5">
    <source>
        <dbReference type="HAMAP-Rule" id="MF_01080"/>
    </source>
</evidence>
<evidence type="ECO:0000313" key="7">
    <source>
        <dbReference type="EMBL" id="PIT92333.1"/>
    </source>
</evidence>
<dbReference type="AlphaFoldDB" id="A0A2M6WHQ9"/>
<organism evidence="7 8">
    <name type="scientific">Candidatus Harrisonbacteria bacterium CG10_big_fil_rev_8_21_14_0_10_42_17</name>
    <dbReference type="NCBI Taxonomy" id="1974584"/>
    <lineage>
        <taxon>Bacteria</taxon>
        <taxon>Candidatus Harrisoniibacteriota</taxon>
    </lineage>
</organism>
<dbReference type="NCBIfam" id="TIGR00431">
    <property type="entry name" value="TruB"/>
    <property type="match status" value="1"/>
</dbReference>
<dbReference type="Pfam" id="PF01509">
    <property type="entry name" value="TruB_N"/>
    <property type="match status" value="1"/>
</dbReference>
<proteinExistence type="inferred from homology"/>
<gene>
    <name evidence="5 7" type="primary">truB</name>
    <name evidence="7" type="ORF">COU08_02895</name>
</gene>
<dbReference type="GO" id="GO:0031119">
    <property type="term" value="P:tRNA pseudouridine synthesis"/>
    <property type="evidence" value="ECO:0007669"/>
    <property type="project" value="UniProtKB-UniRule"/>
</dbReference>
<feature type="domain" description="Pseudouridine synthase II N-terminal" evidence="6">
    <location>
        <begin position="29"/>
        <end position="181"/>
    </location>
</feature>
<dbReference type="PANTHER" id="PTHR13767:SF2">
    <property type="entry name" value="PSEUDOURIDYLATE SYNTHASE TRUB1"/>
    <property type="match status" value="1"/>
</dbReference>
<comment type="caution">
    <text evidence="7">The sequence shown here is derived from an EMBL/GenBank/DDBJ whole genome shotgun (WGS) entry which is preliminary data.</text>
</comment>
<keyword evidence="3 5" id="KW-0819">tRNA processing</keyword>
<evidence type="ECO:0000313" key="8">
    <source>
        <dbReference type="Proteomes" id="UP000228635"/>
    </source>
</evidence>
<dbReference type="HAMAP" id="MF_01080">
    <property type="entry name" value="TruB_bact"/>
    <property type="match status" value="1"/>
</dbReference>
<dbReference type="EMBL" id="PFBA01000026">
    <property type="protein sequence ID" value="PIT92333.1"/>
    <property type="molecule type" value="Genomic_DNA"/>
</dbReference>
<comment type="function">
    <text evidence="5">Responsible for synthesis of pseudouridine from uracil-55 in the psi GC loop of transfer RNAs.</text>
</comment>
<evidence type="ECO:0000259" key="6">
    <source>
        <dbReference type="Pfam" id="PF01509"/>
    </source>
</evidence>